<organism evidence="2 3">
    <name type="scientific">Flavobacterium crocinum</name>
    <dbReference type="NCBI Taxonomy" id="2183896"/>
    <lineage>
        <taxon>Bacteria</taxon>
        <taxon>Pseudomonadati</taxon>
        <taxon>Bacteroidota</taxon>
        <taxon>Flavobacteriia</taxon>
        <taxon>Flavobacteriales</taxon>
        <taxon>Flavobacteriaceae</taxon>
        <taxon>Flavobacterium</taxon>
    </lineage>
</organism>
<feature type="transmembrane region" description="Helical" evidence="1">
    <location>
        <begin position="143"/>
        <end position="160"/>
    </location>
</feature>
<proteinExistence type="predicted"/>
<protein>
    <submittedName>
        <fullName evidence="2">Uncharacterized protein</fullName>
    </submittedName>
</protein>
<dbReference type="RefSeq" id="WP_109192252.1">
    <property type="nucleotide sequence ID" value="NZ_CP029255.1"/>
</dbReference>
<dbReference type="OrthoDB" id="9981955at2"/>
<keyword evidence="3" id="KW-1185">Reference proteome</keyword>
<keyword evidence="1" id="KW-0472">Membrane</keyword>
<accession>A0A2S1YLK9</accession>
<keyword evidence="1" id="KW-1133">Transmembrane helix</keyword>
<dbReference type="EMBL" id="CP029255">
    <property type="protein sequence ID" value="AWK04768.1"/>
    <property type="molecule type" value="Genomic_DNA"/>
</dbReference>
<feature type="transmembrane region" description="Helical" evidence="1">
    <location>
        <begin position="114"/>
        <end position="131"/>
    </location>
</feature>
<name>A0A2S1YLK9_9FLAO</name>
<evidence type="ECO:0000313" key="3">
    <source>
        <dbReference type="Proteomes" id="UP000245250"/>
    </source>
</evidence>
<feature type="transmembrane region" description="Helical" evidence="1">
    <location>
        <begin position="21"/>
        <end position="46"/>
    </location>
</feature>
<dbReference type="KEGG" id="fcr:HYN56_11250"/>
<dbReference type="AlphaFoldDB" id="A0A2S1YLK9"/>
<gene>
    <name evidence="2" type="ORF">HYN56_11250</name>
</gene>
<feature type="transmembrane region" description="Helical" evidence="1">
    <location>
        <begin position="87"/>
        <end position="108"/>
    </location>
</feature>
<sequence>MYRQLVYLRKAFKYFDLNKAWILSSLFVFSIIRECVWYACFGINILSFSTIQDAFISFFNSLISFVILPLIYIFLSFFIYEEPKRKILYHLQALIITLIFALLAWIYFMLFKKAMSFITALLFLYLANDLIQQKKYLNVSRFALLFFIAISLFEPLLQYLKIKHALNVKKNTIEFYYEEGNMEFLSFIYKEKTYDTKSKRYFLVGNTSNYLFLFDNQVNKTLVFSKDDCENIESEVF</sequence>
<reference evidence="2 3" key="1">
    <citation type="submission" date="2018-05" db="EMBL/GenBank/DDBJ databases">
        <title>Genome sequencing of Flavobacterium sp. HYN0056.</title>
        <authorList>
            <person name="Yi H."/>
            <person name="Baek C."/>
        </authorList>
    </citation>
    <scope>NUCLEOTIDE SEQUENCE [LARGE SCALE GENOMIC DNA]</scope>
    <source>
        <strain evidence="2 3">HYN0056</strain>
    </source>
</reference>
<dbReference type="Proteomes" id="UP000245250">
    <property type="component" value="Chromosome"/>
</dbReference>
<evidence type="ECO:0000313" key="2">
    <source>
        <dbReference type="EMBL" id="AWK04768.1"/>
    </source>
</evidence>
<evidence type="ECO:0000256" key="1">
    <source>
        <dbReference type="SAM" id="Phobius"/>
    </source>
</evidence>
<keyword evidence="1" id="KW-0812">Transmembrane</keyword>
<feature type="transmembrane region" description="Helical" evidence="1">
    <location>
        <begin position="58"/>
        <end position="80"/>
    </location>
</feature>